<dbReference type="AlphaFoldDB" id="A0A2T2N6V2"/>
<proteinExistence type="predicted"/>
<keyword evidence="2" id="KW-1185">Reference proteome</keyword>
<accession>A0A2T2N6V2</accession>
<protein>
    <submittedName>
        <fullName evidence="1">Uncharacterized protein</fullName>
    </submittedName>
</protein>
<evidence type="ECO:0000313" key="1">
    <source>
        <dbReference type="EMBL" id="PSN60758.1"/>
    </source>
</evidence>
<name>A0A2T2N6V2_CORCC</name>
<sequence>MGDLKSAIGEHLASSRQAQENLQTHTTLTLSAMSKLEISISHLQRAQQSLIKLRLRYESIPNKISSGKHNISSLQETIAKVDRKRKKVVHKRQKSFDQAWKLWKNGTTNLVHIDRYQHRYEQVLQELQSIEVSTEEEQKLVGGVVRALEKEGEEMREEIAGDIKATGERLISATRELAEHTRSWDLIEISVAEARSEASLKMQEM</sequence>
<organism evidence="1 2">
    <name type="scientific">Corynespora cassiicola Philippines</name>
    <dbReference type="NCBI Taxonomy" id="1448308"/>
    <lineage>
        <taxon>Eukaryota</taxon>
        <taxon>Fungi</taxon>
        <taxon>Dikarya</taxon>
        <taxon>Ascomycota</taxon>
        <taxon>Pezizomycotina</taxon>
        <taxon>Dothideomycetes</taxon>
        <taxon>Pleosporomycetidae</taxon>
        <taxon>Pleosporales</taxon>
        <taxon>Corynesporascaceae</taxon>
        <taxon>Corynespora</taxon>
    </lineage>
</organism>
<gene>
    <name evidence="1" type="ORF">BS50DRAFT_593495</name>
</gene>
<evidence type="ECO:0000313" key="2">
    <source>
        <dbReference type="Proteomes" id="UP000240883"/>
    </source>
</evidence>
<reference evidence="1 2" key="1">
    <citation type="journal article" date="2018" name="Front. Microbiol.">
        <title>Genome-Wide Analysis of Corynespora cassiicola Leaf Fall Disease Putative Effectors.</title>
        <authorList>
            <person name="Lopez D."/>
            <person name="Ribeiro S."/>
            <person name="Label P."/>
            <person name="Fumanal B."/>
            <person name="Venisse J.S."/>
            <person name="Kohler A."/>
            <person name="de Oliveira R.R."/>
            <person name="Labutti K."/>
            <person name="Lipzen A."/>
            <person name="Lail K."/>
            <person name="Bauer D."/>
            <person name="Ohm R.A."/>
            <person name="Barry K.W."/>
            <person name="Spatafora J."/>
            <person name="Grigoriev I.V."/>
            <person name="Martin F.M."/>
            <person name="Pujade-Renaud V."/>
        </authorList>
    </citation>
    <scope>NUCLEOTIDE SEQUENCE [LARGE SCALE GENOMIC DNA]</scope>
    <source>
        <strain evidence="1 2">Philippines</strain>
    </source>
</reference>
<dbReference type="EMBL" id="KZ678147">
    <property type="protein sequence ID" value="PSN60758.1"/>
    <property type="molecule type" value="Genomic_DNA"/>
</dbReference>
<dbReference type="Proteomes" id="UP000240883">
    <property type="component" value="Unassembled WGS sequence"/>
</dbReference>